<evidence type="ECO:0000256" key="3">
    <source>
        <dbReference type="SAM" id="MobiDB-lite"/>
    </source>
</evidence>
<comment type="caution">
    <text evidence="4">The sequence shown here is derived from an EMBL/GenBank/DDBJ whole genome shotgun (WGS) entry which is preliminary data.</text>
</comment>
<feature type="region of interest" description="Disordered" evidence="3">
    <location>
        <begin position="210"/>
        <end position="230"/>
    </location>
</feature>
<protein>
    <submittedName>
        <fullName evidence="4">Uncharacterized protein</fullName>
    </submittedName>
</protein>
<dbReference type="Proteomes" id="UP000249390">
    <property type="component" value="Unassembled WGS sequence"/>
</dbReference>
<dbReference type="Gene3D" id="2.120.10.80">
    <property type="entry name" value="Kelch-type beta propeller"/>
    <property type="match status" value="1"/>
</dbReference>
<reference evidence="4 5" key="1">
    <citation type="submission" date="2018-06" db="EMBL/GenBank/DDBJ databases">
        <title>The Genome of Cuscuta australis (Dodder) Provides Insight into the Evolution of Plant Parasitism.</title>
        <authorList>
            <person name="Liu H."/>
        </authorList>
    </citation>
    <scope>NUCLEOTIDE SEQUENCE [LARGE SCALE GENOMIC DNA]</scope>
    <source>
        <strain evidence="5">cv. Yunnan</strain>
        <tissue evidence="4">Vines</tissue>
    </source>
</reference>
<sequence>MSSHLCLSLMHISKSSLPQLFHQSTVKATSPKPLDLVSRKWSKPLVRGVPPAARFDHAATVHTARRELLIFGGIKYLEFVNDLHVLNIDTWEWLRPKQHGDIPGPRRGHAGATIGDSWFIFGGYNGTTADDLIVLNMSNYVWSVLPTTGECISATTMGSSLVASNYEGQTVLISFGGFSNCLTNKVHILKPSHKSPLMTPIPNRTYGVHSAPNDTFDPRGTGKTESTDASAAEDHLYELQYLRDQLRVEELKYQKLKECIGHLNLKLFACGHGDKINLSSGS</sequence>
<dbReference type="Pfam" id="PF24681">
    <property type="entry name" value="Kelch_KLHDC2_KLHL20_DRC7"/>
    <property type="match status" value="1"/>
</dbReference>
<evidence type="ECO:0000313" key="5">
    <source>
        <dbReference type="Proteomes" id="UP000249390"/>
    </source>
</evidence>
<name>A0A328ED23_9ASTE</name>
<evidence type="ECO:0000313" key="4">
    <source>
        <dbReference type="EMBL" id="RAL54499.1"/>
    </source>
</evidence>
<keyword evidence="2" id="KW-0677">Repeat</keyword>
<feature type="compositionally biased region" description="Basic and acidic residues" evidence="3">
    <location>
        <begin position="216"/>
        <end position="230"/>
    </location>
</feature>
<keyword evidence="5" id="KW-1185">Reference proteome</keyword>
<dbReference type="SUPFAM" id="SSF117281">
    <property type="entry name" value="Kelch motif"/>
    <property type="match status" value="1"/>
</dbReference>
<organism evidence="4 5">
    <name type="scientific">Cuscuta australis</name>
    <dbReference type="NCBI Taxonomy" id="267555"/>
    <lineage>
        <taxon>Eukaryota</taxon>
        <taxon>Viridiplantae</taxon>
        <taxon>Streptophyta</taxon>
        <taxon>Embryophyta</taxon>
        <taxon>Tracheophyta</taxon>
        <taxon>Spermatophyta</taxon>
        <taxon>Magnoliopsida</taxon>
        <taxon>eudicotyledons</taxon>
        <taxon>Gunneridae</taxon>
        <taxon>Pentapetalae</taxon>
        <taxon>asterids</taxon>
        <taxon>lamiids</taxon>
        <taxon>Solanales</taxon>
        <taxon>Convolvulaceae</taxon>
        <taxon>Cuscuteae</taxon>
        <taxon>Cuscuta</taxon>
        <taxon>Cuscuta subgen. Grammica</taxon>
        <taxon>Cuscuta sect. Cleistogrammica</taxon>
    </lineage>
</organism>
<gene>
    <name evidence="4" type="ORF">DM860_001627</name>
</gene>
<dbReference type="EMBL" id="NQVE01000009">
    <property type="protein sequence ID" value="RAL54499.1"/>
    <property type="molecule type" value="Genomic_DNA"/>
</dbReference>
<keyword evidence="1" id="KW-0880">Kelch repeat</keyword>
<dbReference type="InterPro" id="IPR015915">
    <property type="entry name" value="Kelch-typ_b-propeller"/>
</dbReference>
<dbReference type="AlphaFoldDB" id="A0A328ED23"/>
<accession>A0A328ED23</accession>
<proteinExistence type="predicted"/>
<dbReference type="PANTHER" id="PTHR46093">
    <property type="entry name" value="ACYL-COA-BINDING DOMAIN-CONTAINING PROTEIN 5"/>
    <property type="match status" value="1"/>
</dbReference>
<evidence type="ECO:0000256" key="2">
    <source>
        <dbReference type="ARBA" id="ARBA00022737"/>
    </source>
</evidence>
<evidence type="ECO:0000256" key="1">
    <source>
        <dbReference type="ARBA" id="ARBA00022441"/>
    </source>
</evidence>
<dbReference type="PANTHER" id="PTHR46093:SF3">
    <property type="entry name" value="ACYL-COA-BINDING DOMAIN-CONTAINING PROTEIN 4"/>
    <property type="match status" value="1"/>
</dbReference>